<dbReference type="AlphaFoldDB" id="A0A6A7ASQ6"/>
<sequence length="331" mass="35755">MSNTLPTVYILILEASPPLFLNTTTATPNPPPWNPRTFTYHDNLLSYPLFSTLITRPNPFVNYEAASVSYNNNTTNINVNKSADPSTEAGMWTIPDDSGVALLLTVPIACFNAVFSAAVAAAASTTHEGNHTAVVIPGIDGPSDSHSGYLPESPSAGQRRPSAPISSSTSANVFNAALGAYLGTDLVEVSVAAEREGSNPDPNRPAFLKGIVFNPNNEDEWYKQVLPHVTTFTFFIASTSDIFFAGSMLRSLQLHQVHRAITKVSFPGFHWFSGISEDREDNPFLKSTTNLPQLTDTPCQFTLPASTLQAGVDIARSQECSVMDLSEIIDK</sequence>
<name>A0A6A7ASQ6_9PLEO</name>
<reference evidence="2" key="1">
    <citation type="submission" date="2020-01" db="EMBL/GenBank/DDBJ databases">
        <authorList>
            <consortium name="DOE Joint Genome Institute"/>
            <person name="Haridas S."/>
            <person name="Albert R."/>
            <person name="Binder M."/>
            <person name="Bloem J."/>
            <person name="Labutti K."/>
            <person name="Salamov A."/>
            <person name="Andreopoulos B."/>
            <person name="Baker S.E."/>
            <person name="Barry K."/>
            <person name="Bills G."/>
            <person name="Bluhm B.H."/>
            <person name="Cannon C."/>
            <person name="Castanera R."/>
            <person name="Culley D.E."/>
            <person name="Daum C."/>
            <person name="Ezra D."/>
            <person name="Gonzalez J.B."/>
            <person name="Henrissat B."/>
            <person name="Kuo A."/>
            <person name="Liang C."/>
            <person name="Lipzen A."/>
            <person name="Lutzoni F."/>
            <person name="Magnuson J."/>
            <person name="Mondo S."/>
            <person name="Nolan M."/>
            <person name="Ohm R."/>
            <person name="Pangilinan J."/>
            <person name="Park H.-J."/>
            <person name="Ramirez L."/>
            <person name="Alfaro M."/>
            <person name="Sun H."/>
            <person name="Tritt A."/>
            <person name="Yoshinaga Y."/>
            <person name="Zwiers L.-H."/>
            <person name="Turgeon B.G."/>
            <person name="Goodwin S.B."/>
            <person name="Spatafora J.W."/>
            <person name="Crous P.W."/>
            <person name="Grigoriev I.V."/>
        </authorList>
    </citation>
    <scope>NUCLEOTIDE SEQUENCE</scope>
    <source>
        <strain evidence="2">IPT5</strain>
    </source>
</reference>
<evidence type="ECO:0000256" key="1">
    <source>
        <dbReference type="SAM" id="MobiDB-lite"/>
    </source>
</evidence>
<feature type="region of interest" description="Disordered" evidence="1">
    <location>
        <begin position="145"/>
        <end position="167"/>
    </location>
</feature>
<gene>
    <name evidence="2" type="ORF">T440DRAFT_482832</name>
</gene>
<evidence type="ECO:0000313" key="3">
    <source>
        <dbReference type="Proteomes" id="UP000799423"/>
    </source>
</evidence>
<dbReference type="EMBL" id="MU006338">
    <property type="protein sequence ID" value="KAF2846112.1"/>
    <property type="molecule type" value="Genomic_DNA"/>
</dbReference>
<dbReference type="OrthoDB" id="3794650at2759"/>
<evidence type="ECO:0000313" key="2">
    <source>
        <dbReference type="EMBL" id="KAF2846112.1"/>
    </source>
</evidence>
<organism evidence="2 3">
    <name type="scientific">Plenodomus tracheiphilus IPT5</name>
    <dbReference type="NCBI Taxonomy" id="1408161"/>
    <lineage>
        <taxon>Eukaryota</taxon>
        <taxon>Fungi</taxon>
        <taxon>Dikarya</taxon>
        <taxon>Ascomycota</taxon>
        <taxon>Pezizomycotina</taxon>
        <taxon>Dothideomycetes</taxon>
        <taxon>Pleosporomycetidae</taxon>
        <taxon>Pleosporales</taxon>
        <taxon>Pleosporineae</taxon>
        <taxon>Leptosphaeriaceae</taxon>
        <taxon>Plenodomus</taxon>
    </lineage>
</organism>
<protein>
    <submittedName>
        <fullName evidence="2">Uncharacterized protein</fullName>
    </submittedName>
</protein>
<accession>A0A6A7ASQ6</accession>
<dbReference type="Proteomes" id="UP000799423">
    <property type="component" value="Unassembled WGS sequence"/>
</dbReference>
<keyword evidence="3" id="KW-1185">Reference proteome</keyword>
<proteinExistence type="predicted"/>